<dbReference type="FunFam" id="2.60.40.790:FF:000049">
    <property type="entry name" value="Increased DNA methylation 3"/>
    <property type="match status" value="1"/>
</dbReference>
<dbReference type="Proteomes" id="UP000504621">
    <property type="component" value="Unplaced"/>
</dbReference>
<reference evidence="2" key="1">
    <citation type="submission" date="2025-08" db="UniProtKB">
        <authorList>
            <consortium name="RefSeq"/>
        </authorList>
    </citation>
    <scope>IDENTIFICATION</scope>
    <source>
        <tissue evidence="2">Leaf</tissue>
    </source>
</reference>
<dbReference type="AlphaFoldDB" id="A0A6J1AE83"/>
<accession>A0A6J1AE83</accession>
<evidence type="ECO:0000313" key="1">
    <source>
        <dbReference type="Proteomes" id="UP000504621"/>
    </source>
</evidence>
<evidence type="ECO:0000313" key="2">
    <source>
        <dbReference type="RefSeq" id="XP_021285243.1"/>
    </source>
</evidence>
<dbReference type="InterPro" id="IPR039321">
    <property type="entry name" value="IDM2/3-like"/>
</dbReference>
<dbReference type="OrthoDB" id="1211981at2759"/>
<gene>
    <name evidence="2" type="primary">LOC110417298</name>
</gene>
<dbReference type="GO" id="GO:0005634">
    <property type="term" value="C:nucleus"/>
    <property type="evidence" value="ECO:0007669"/>
    <property type="project" value="TreeGrafter"/>
</dbReference>
<keyword evidence="1" id="KW-1185">Reference proteome</keyword>
<organism evidence="1 2">
    <name type="scientific">Herrania umbratica</name>
    <dbReference type="NCBI Taxonomy" id="108875"/>
    <lineage>
        <taxon>Eukaryota</taxon>
        <taxon>Viridiplantae</taxon>
        <taxon>Streptophyta</taxon>
        <taxon>Embryophyta</taxon>
        <taxon>Tracheophyta</taxon>
        <taxon>Spermatophyta</taxon>
        <taxon>Magnoliopsida</taxon>
        <taxon>eudicotyledons</taxon>
        <taxon>Gunneridae</taxon>
        <taxon>Pentapetalae</taxon>
        <taxon>rosids</taxon>
        <taxon>malvids</taxon>
        <taxon>Malvales</taxon>
        <taxon>Malvaceae</taxon>
        <taxon>Byttnerioideae</taxon>
        <taxon>Herrania</taxon>
    </lineage>
</organism>
<dbReference type="GeneID" id="110417298"/>
<dbReference type="CDD" id="cd06464">
    <property type="entry name" value="ACD_sHsps-like"/>
    <property type="match status" value="1"/>
</dbReference>
<proteinExistence type="predicted"/>
<dbReference type="PANTHER" id="PTHR34661:SF1">
    <property type="entry name" value="INCREASED DNA METHYLATION 3"/>
    <property type="match status" value="1"/>
</dbReference>
<dbReference type="PANTHER" id="PTHR34661">
    <property type="entry name" value="INCREASED DNA METHYLATION 3"/>
    <property type="match status" value="1"/>
</dbReference>
<name>A0A6J1AE83_9ROSI</name>
<dbReference type="RefSeq" id="XP_021285243.1">
    <property type="nucleotide sequence ID" value="XM_021429568.1"/>
</dbReference>
<protein>
    <submittedName>
        <fullName evidence="2">Increased DNA methylation 3-like isoform X2</fullName>
    </submittedName>
</protein>
<sequence length="394" mass="44102">MNFYGKHNHPKALTGMPSSDQRFLLNFIMSTYLGPDVYSDNPRHSASQRLAEVLPPYTSNNLVPSFISNSQLESLYYYVLRHAHPRLVQEPNMLHSYLQGNLPLPSSELLEDLSQFTNFFPLDIHEHKRYSVNNEIIKGIVLIDDPVTSHMREDVERFKYLSGVADLKIDKIKSLSYEHGYQKSKDDQNSMINSEERIAGYITNGYGNASEKFQENNMRRHQLDSMPMSAFPPVMSMLKHLGQGAFKRTCKRDGPAMMPPITVPNVGQCFSDASIILNGTAKMGIAGPPIGVLDIGVSKVAYFFRVALTGVRKDYCEFSCEIESNGKVHLQGSTSGGGTIKKQSPVFHMTFQQLCPAGPFTLSFSLPGPVDPRLFSPNFRPDGIFEAVVIKHES</sequence>